<dbReference type="Pfam" id="PF01501">
    <property type="entry name" value="Glyco_transf_8"/>
    <property type="match status" value="1"/>
</dbReference>
<evidence type="ECO:0000256" key="4">
    <source>
        <dbReference type="SAM" id="Phobius"/>
    </source>
</evidence>
<evidence type="ECO:0000256" key="3">
    <source>
        <dbReference type="ARBA" id="ARBA00022723"/>
    </source>
</evidence>
<sequence>MIKLSEAENNIIIPLVIAFTPNYFVPVATCISSVLRNAAKDSRFHFICLLTEALPNRMQELLYELVGDCGRFTFMDLTGAISADIYVDPKYTIAASYRLLLPDLLPQYDKVLYIDCDMIFRNDLALLYRTIDLQDHYMAGVFEATLDVQQAHMQAIGCAPGTYINSGLLLMNLKQLRADGMVAKFLEAAKEEGLEFPDQDVINQLCKGRIMGLPPFWNSIRTFLLPRYKADFLKFYTEQDWQTVQRIGNVHYTGPKPWKTFTVAFDLWWSYYNVLSGETKRLLHVDPKLAIFAKIYQQPWGRSLVDTLQKLYRKGKGGW</sequence>
<evidence type="ECO:0000256" key="1">
    <source>
        <dbReference type="ARBA" id="ARBA00022676"/>
    </source>
</evidence>
<accession>A0ABQ3HZG9</accession>
<keyword evidence="6" id="KW-1185">Reference proteome</keyword>
<name>A0ABQ3HZG9_9SPHI</name>
<dbReference type="Proteomes" id="UP000620550">
    <property type="component" value="Unassembled WGS sequence"/>
</dbReference>
<feature type="transmembrane region" description="Helical" evidence="4">
    <location>
        <begin position="12"/>
        <end position="35"/>
    </location>
</feature>
<gene>
    <name evidence="5" type="ORF">GCM10017764_23850</name>
</gene>
<comment type="caution">
    <text evidence="5">The sequence shown here is derived from an EMBL/GenBank/DDBJ whole genome shotgun (WGS) entry which is preliminary data.</text>
</comment>
<keyword evidence="4" id="KW-0472">Membrane</keyword>
<dbReference type="RefSeq" id="WP_189626896.1">
    <property type="nucleotide sequence ID" value="NZ_BNAF01000008.1"/>
</dbReference>
<keyword evidence="4" id="KW-1133">Transmembrane helix</keyword>
<dbReference type="Gene3D" id="3.90.550.10">
    <property type="entry name" value="Spore Coat Polysaccharide Biosynthesis Protein SpsA, Chain A"/>
    <property type="match status" value="1"/>
</dbReference>
<dbReference type="EMBL" id="BNAF01000008">
    <property type="protein sequence ID" value="GHE39768.1"/>
    <property type="molecule type" value="Genomic_DNA"/>
</dbReference>
<keyword evidence="3" id="KW-0479">Metal-binding</keyword>
<dbReference type="CDD" id="cd04194">
    <property type="entry name" value="GT8_A4GalT_like"/>
    <property type="match status" value="1"/>
</dbReference>
<protein>
    <submittedName>
        <fullName evidence="5">Stress protein</fullName>
    </submittedName>
</protein>
<organism evidence="5 6">
    <name type="scientific">Sphingobacterium griseoflavum</name>
    <dbReference type="NCBI Taxonomy" id="1474952"/>
    <lineage>
        <taxon>Bacteria</taxon>
        <taxon>Pseudomonadati</taxon>
        <taxon>Bacteroidota</taxon>
        <taxon>Sphingobacteriia</taxon>
        <taxon>Sphingobacteriales</taxon>
        <taxon>Sphingobacteriaceae</taxon>
        <taxon>Sphingobacterium</taxon>
    </lineage>
</organism>
<dbReference type="InterPro" id="IPR050748">
    <property type="entry name" value="Glycosyltrans_8_dom-fam"/>
</dbReference>
<keyword evidence="1" id="KW-0328">Glycosyltransferase</keyword>
<keyword evidence="4" id="KW-0812">Transmembrane</keyword>
<evidence type="ECO:0000313" key="5">
    <source>
        <dbReference type="EMBL" id="GHE39768.1"/>
    </source>
</evidence>
<dbReference type="SUPFAM" id="SSF53448">
    <property type="entry name" value="Nucleotide-diphospho-sugar transferases"/>
    <property type="match status" value="1"/>
</dbReference>
<dbReference type="PANTHER" id="PTHR13778:SF47">
    <property type="entry name" value="LIPOPOLYSACCHARIDE 1,3-GALACTOSYLTRANSFERASE"/>
    <property type="match status" value="1"/>
</dbReference>
<dbReference type="InterPro" id="IPR002495">
    <property type="entry name" value="Glyco_trans_8"/>
</dbReference>
<keyword evidence="2" id="KW-0808">Transferase</keyword>
<dbReference type="InterPro" id="IPR029044">
    <property type="entry name" value="Nucleotide-diphossugar_trans"/>
</dbReference>
<evidence type="ECO:0000256" key="2">
    <source>
        <dbReference type="ARBA" id="ARBA00022679"/>
    </source>
</evidence>
<dbReference type="PANTHER" id="PTHR13778">
    <property type="entry name" value="GLYCOSYLTRANSFERASE 8 DOMAIN-CONTAINING PROTEIN"/>
    <property type="match status" value="1"/>
</dbReference>
<evidence type="ECO:0000313" key="6">
    <source>
        <dbReference type="Proteomes" id="UP000620550"/>
    </source>
</evidence>
<proteinExistence type="predicted"/>
<reference evidence="6" key="1">
    <citation type="journal article" date="2019" name="Int. J. Syst. Evol. Microbiol.">
        <title>The Global Catalogue of Microorganisms (GCM) 10K type strain sequencing project: providing services to taxonomists for standard genome sequencing and annotation.</title>
        <authorList>
            <consortium name="The Broad Institute Genomics Platform"/>
            <consortium name="The Broad Institute Genome Sequencing Center for Infectious Disease"/>
            <person name="Wu L."/>
            <person name="Ma J."/>
        </authorList>
    </citation>
    <scope>NUCLEOTIDE SEQUENCE [LARGE SCALE GENOMIC DNA]</scope>
    <source>
        <strain evidence="6">CGMCC 1.12966</strain>
    </source>
</reference>